<evidence type="ECO:0000313" key="2">
    <source>
        <dbReference type="EMBL" id="KIK75009.1"/>
    </source>
</evidence>
<gene>
    <name evidence="2" type="ORF">PAXRUDRAFT_19350</name>
</gene>
<feature type="compositionally biased region" description="Basic residues" evidence="1">
    <location>
        <begin position="89"/>
        <end position="100"/>
    </location>
</feature>
<reference evidence="2 3" key="1">
    <citation type="submission" date="2014-04" db="EMBL/GenBank/DDBJ databases">
        <authorList>
            <consortium name="DOE Joint Genome Institute"/>
            <person name="Kuo A."/>
            <person name="Kohler A."/>
            <person name="Jargeat P."/>
            <person name="Nagy L.G."/>
            <person name="Floudas D."/>
            <person name="Copeland A."/>
            <person name="Barry K.W."/>
            <person name="Cichocki N."/>
            <person name="Veneault-Fourrey C."/>
            <person name="LaButti K."/>
            <person name="Lindquist E.A."/>
            <person name="Lipzen A."/>
            <person name="Lundell T."/>
            <person name="Morin E."/>
            <person name="Murat C."/>
            <person name="Sun H."/>
            <person name="Tunlid A."/>
            <person name="Henrissat B."/>
            <person name="Grigoriev I.V."/>
            <person name="Hibbett D.S."/>
            <person name="Martin F."/>
            <person name="Nordberg H.P."/>
            <person name="Cantor M.N."/>
            <person name="Hua S.X."/>
        </authorList>
    </citation>
    <scope>NUCLEOTIDE SEQUENCE [LARGE SCALE GENOMIC DNA]</scope>
    <source>
        <strain evidence="2 3">Ve08.2h10</strain>
    </source>
</reference>
<feature type="compositionally biased region" description="Polar residues" evidence="1">
    <location>
        <begin position="21"/>
        <end position="33"/>
    </location>
</feature>
<dbReference type="OrthoDB" id="10523939at2759"/>
<organism evidence="2 3">
    <name type="scientific">Paxillus rubicundulus Ve08.2h10</name>
    <dbReference type="NCBI Taxonomy" id="930991"/>
    <lineage>
        <taxon>Eukaryota</taxon>
        <taxon>Fungi</taxon>
        <taxon>Dikarya</taxon>
        <taxon>Basidiomycota</taxon>
        <taxon>Agaricomycotina</taxon>
        <taxon>Agaricomycetes</taxon>
        <taxon>Agaricomycetidae</taxon>
        <taxon>Boletales</taxon>
        <taxon>Paxilineae</taxon>
        <taxon>Paxillaceae</taxon>
        <taxon>Paxillus</taxon>
    </lineage>
</organism>
<dbReference type="InParanoid" id="A0A0D0D4U4"/>
<reference evidence="3" key="2">
    <citation type="submission" date="2015-01" db="EMBL/GenBank/DDBJ databases">
        <title>Evolutionary Origins and Diversification of the Mycorrhizal Mutualists.</title>
        <authorList>
            <consortium name="DOE Joint Genome Institute"/>
            <consortium name="Mycorrhizal Genomics Consortium"/>
            <person name="Kohler A."/>
            <person name="Kuo A."/>
            <person name="Nagy L.G."/>
            <person name="Floudas D."/>
            <person name="Copeland A."/>
            <person name="Barry K.W."/>
            <person name="Cichocki N."/>
            <person name="Veneault-Fourrey C."/>
            <person name="LaButti K."/>
            <person name="Lindquist E.A."/>
            <person name="Lipzen A."/>
            <person name="Lundell T."/>
            <person name="Morin E."/>
            <person name="Murat C."/>
            <person name="Riley R."/>
            <person name="Ohm R."/>
            <person name="Sun H."/>
            <person name="Tunlid A."/>
            <person name="Henrissat B."/>
            <person name="Grigoriev I.V."/>
            <person name="Hibbett D.S."/>
            <person name="Martin F."/>
        </authorList>
    </citation>
    <scope>NUCLEOTIDE SEQUENCE [LARGE SCALE GENOMIC DNA]</scope>
    <source>
        <strain evidence="3">Ve08.2h10</strain>
    </source>
</reference>
<protein>
    <submittedName>
        <fullName evidence="2">Uncharacterized protein</fullName>
    </submittedName>
</protein>
<evidence type="ECO:0000256" key="1">
    <source>
        <dbReference type="SAM" id="MobiDB-lite"/>
    </source>
</evidence>
<accession>A0A0D0D4U4</accession>
<evidence type="ECO:0000313" key="3">
    <source>
        <dbReference type="Proteomes" id="UP000054538"/>
    </source>
</evidence>
<sequence>MSSQANKKPRLNVLLDDMLTQAANDENETNGLTFSSDSDDNFGSDMLGRASHGGRNHDVVVYLDELDEDTTESQSKTPTRIPTPPPTMAKKRKCGGRKSW</sequence>
<keyword evidence="3" id="KW-1185">Reference proteome</keyword>
<dbReference type="HOGENOM" id="CLU_2306965_0_0_1"/>
<feature type="region of interest" description="Disordered" evidence="1">
    <location>
        <begin position="1"/>
        <end position="100"/>
    </location>
</feature>
<dbReference type="EMBL" id="KN828408">
    <property type="protein sequence ID" value="KIK75009.1"/>
    <property type="molecule type" value="Genomic_DNA"/>
</dbReference>
<proteinExistence type="predicted"/>
<dbReference type="Proteomes" id="UP000054538">
    <property type="component" value="Unassembled WGS sequence"/>
</dbReference>
<dbReference type="AlphaFoldDB" id="A0A0D0D4U4"/>
<name>A0A0D0D4U4_9AGAM</name>